<keyword evidence="1" id="KW-1133">Transmembrane helix</keyword>
<keyword evidence="2" id="KW-0347">Helicase</keyword>
<dbReference type="Proteomes" id="UP000634136">
    <property type="component" value="Unassembled WGS sequence"/>
</dbReference>
<evidence type="ECO:0000313" key="3">
    <source>
        <dbReference type="Proteomes" id="UP000634136"/>
    </source>
</evidence>
<keyword evidence="2" id="KW-0547">Nucleotide-binding</keyword>
<evidence type="ECO:0000313" key="2">
    <source>
        <dbReference type="EMBL" id="KAF7834700.1"/>
    </source>
</evidence>
<gene>
    <name evidence="2" type="ORF">G2W53_009559</name>
</gene>
<proteinExistence type="predicted"/>
<dbReference type="GO" id="GO:0004386">
    <property type="term" value="F:helicase activity"/>
    <property type="evidence" value="ECO:0007669"/>
    <property type="project" value="UniProtKB-KW"/>
</dbReference>
<name>A0A834WYH6_9FABA</name>
<sequence length="191" mass="21873">MLLLKFTKGPTSYKDIRTINGIIYPTFKDACYVMGLLDYDKEYIESIIEDNILLKERHRTGNLELHLDDDGVKDIALAEIKNYLRLNGRNLADFLPMPMPNQALMNNLGNLLMPEELNYNRVVLRSELAVLMSSLTCEQKCIFDTTMSAVNRIPARTKSAKRLANCATAMCLSLSYICFIYFHYTELPRTS</sequence>
<feature type="transmembrane region" description="Helical" evidence="1">
    <location>
        <begin position="163"/>
        <end position="184"/>
    </location>
</feature>
<reference evidence="2" key="1">
    <citation type="submission" date="2020-09" db="EMBL/GenBank/DDBJ databases">
        <title>Genome-Enabled Discovery of Anthraquinone Biosynthesis in Senna tora.</title>
        <authorList>
            <person name="Kang S.-H."/>
            <person name="Pandey R.P."/>
            <person name="Lee C.-M."/>
            <person name="Sim J.-S."/>
            <person name="Jeong J.-T."/>
            <person name="Choi B.-S."/>
            <person name="Jung M."/>
            <person name="Ginzburg D."/>
            <person name="Zhao K."/>
            <person name="Won S.Y."/>
            <person name="Oh T.-J."/>
            <person name="Yu Y."/>
            <person name="Kim N.-H."/>
            <person name="Lee O.R."/>
            <person name="Lee T.-H."/>
            <person name="Bashyal P."/>
            <person name="Kim T.-S."/>
            <person name="Lee W.-H."/>
            <person name="Kawkins C."/>
            <person name="Kim C.-K."/>
            <person name="Kim J.S."/>
            <person name="Ahn B.O."/>
            <person name="Rhee S.Y."/>
            <person name="Sohng J.K."/>
        </authorList>
    </citation>
    <scope>NUCLEOTIDE SEQUENCE</scope>
    <source>
        <tissue evidence="2">Leaf</tissue>
    </source>
</reference>
<keyword evidence="1" id="KW-0812">Transmembrane</keyword>
<dbReference type="OrthoDB" id="1931557at2759"/>
<dbReference type="AlphaFoldDB" id="A0A834WYH6"/>
<evidence type="ECO:0000256" key="1">
    <source>
        <dbReference type="SAM" id="Phobius"/>
    </source>
</evidence>
<organism evidence="2 3">
    <name type="scientific">Senna tora</name>
    <dbReference type="NCBI Taxonomy" id="362788"/>
    <lineage>
        <taxon>Eukaryota</taxon>
        <taxon>Viridiplantae</taxon>
        <taxon>Streptophyta</taxon>
        <taxon>Embryophyta</taxon>
        <taxon>Tracheophyta</taxon>
        <taxon>Spermatophyta</taxon>
        <taxon>Magnoliopsida</taxon>
        <taxon>eudicotyledons</taxon>
        <taxon>Gunneridae</taxon>
        <taxon>Pentapetalae</taxon>
        <taxon>rosids</taxon>
        <taxon>fabids</taxon>
        <taxon>Fabales</taxon>
        <taxon>Fabaceae</taxon>
        <taxon>Caesalpinioideae</taxon>
        <taxon>Cassia clade</taxon>
        <taxon>Senna</taxon>
    </lineage>
</organism>
<protein>
    <submittedName>
        <fullName evidence="2">Helicase-like protein</fullName>
    </submittedName>
</protein>
<comment type="caution">
    <text evidence="2">The sequence shown here is derived from an EMBL/GenBank/DDBJ whole genome shotgun (WGS) entry which is preliminary data.</text>
</comment>
<keyword evidence="1" id="KW-0472">Membrane</keyword>
<dbReference type="EMBL" id="JAAIUW010000004">
    <property type="protein sequence ID" value="KAF7834700.1"/>
    <property type="molecule type" value="Genomic_DNA"/>
</dbReference>
<keyword evidence="2" id="KW-0378">Hydrolase</keyword>
<keyword evidence="3" id="KW-1185">Reference proteome</keyword>
<keyword evidence="2" id="KW-0067">ATP-binding</keyword>
<accession>A0A834WYH6</accession>